<keyword evidence="10 17" id="KW-0547">Nucleotide-binding</keyword>
<proteinExistence type="inferred from homology"/>
<evidence type="ECO:0000256" key="9">
    <source>
        <dbReference type="ARBA" id="ARBA00022737"/>
    </source>
</evidence>
<evidence type="ECO:0000256" key="12">
    <source>
        <dbReference type="ARBA" id="ARBA00022840"/>
    </source>
</evidence>
<evidence type="ECO:0000256" key="7">
    <source>
        <dbReference type="ARBA" id="ARBA00022692"/>
    </source>
</evidence>
<evidence type="ECO:0000256" key="16">
    <source>
        <dbReference type="ARBA" id="ARBA00023180"/>
    </source>
</evidence>
<keyword evidence="6" id="KW-0808">Transferase</keyword>
<feature type="chain" id="PRO_5041998897" description="non-specific serine/threonine protein kinase" evidence="19">
    <location>
        <begin position="26"/>
        <end position="953"/>
    </location>
</feature>
<sequence>MSRGRRHSELILLVVALSTCFSAYGQQMITDPDEVRALEAIHGSLEDPVGYLRNWEKEKDPCTSWSFVHCLQNETEGYQHVKELRLMNLSLSGTLAPELGQLKHVEVLNFMWNSISGSIPKEIGSITALRLLLLSGNQISGPLAEELGYLPNLSKFQLDLNDISGPIPKSFANLPKVAHFHMNNNSISGQIPPELSALPRLQHFLLDNNNLSGYLPPELALMPNLTILQLDNNNFEGSVVPASYSNMSKLLKLSLRNCNLQGTIPDLSTIPGLLYLDLSRNQLTGNIPSNKLSDNITTIILSGNMLNGSIPLNFSVLPNLERLSLNNNRLSGFVPTTIWENKTFSPDAKLRLNLQRNLLSDISGILDPPPYVDIMLYGNPVCGNANERQIIKFCRSKNGEEEYGSLNNSIPSCAAQQPCNNYFEHVPDGCFCAAPFGVGLRLRSPSISDFPPHYSDFEQWIIKSVDLDHHQIHIDSVAWQSGPRLRLFLKFFPPSTNDSRTNDFGKFNDSEIIRIANKFAMFNLSGSDIFGPYDLLNFTAMGYSSVLFPPLGGGKSRISSGTLVGIVFGSICAAAVLLMAIIFVWLKMCRRSHVSKDQPLPKFPMRIEGVKAVGFKELEAATNSFSSTTEIGQGGYGKVYKGILAEGTIVAIKRAKQGSLQGEKEFYTEIELLSRLHHRNLVSLVGYCNEGSEQMLVYEFMPNGSLHDLLSARYREHLSLGKRLYIALGAARGILYLHTEADPPIIHRDIKANNILLDSKFTAKVSDFGISRLAPLPDDETSGHLCTDVKGTPGYLDPEYVSTHKLTERSDVYSLGVVFLELLTGMRPISHGRNIVQEVNAACQSGMISSIIDRSIGPYSLDCVKKFLDLALRCSLDKQKDRPLMLEVVRELESITYMLPAAFDNNIAPDLDVSTSGMSSSSPTSAYSRHTLTYTTMEGIELVSGVIPSIRPR</sequence>
<dbReference type="InterPro" id="IPR017441">
    <property type="entry name" value="Protein_kinase_ATP_BS"/>
</dbReference>
<keyword evidence="12 17" id="KW-0067">ATP-binding</keyword>
<keyword evidence="11" id="KW-0418">Kinase</keyword>
<feature type="transmembrane region" description="Helical" evidence="18">
    <location>
        <begin position="563"/>
        <end position="586"/>
    </location>
</feature>
<dbReference type="AlphaFoldDB" id="A0AAE1VQ86"/>
<dbReference type="Gene3D" id="3.30.200.20">
    <property type="entry name" value="Phosphorylase Kinase, domain 1"/>
    <property type="match status" value="1"/>
</dbReference>
<dbReference type="InterPro" id="IPR011009">
    <property type="entry name" value="Kinase-like_dom_sf"/>
</dbReference>
<dbReference type="PANTHER" id="PTHR45974:SF23">
    <property type="entry name" value="PROTEIN KINASE DOMAIN-CONTAINING PROTEIN"/>
    <property type="match status" value="1"/>
</dbReference>
<evidence type="ECO:0000256" key="11">
    <source>
        <dbReference type="ARBA" id="ARBA00022777"/>
    </source>
</evidence>
<evidence type="ECO:0000256" key="13">
    <source>
        <dbReference type="ARBA" id="ARBA00022989"/>
    </source>
</evidence>
<dbReference type="InterPro" id="IPR001611">
    <property type="entry name" value="Leu-rich_rpt"/>
</dbReference>
<keyword evidence="8 19" id="KW-0732">Signal</keyword>
<dbReference type="Pfam" id="PF00560">
    <property type="entry name" value="LRR_1"/>
    <property type="match status" value="2"/>
</dbReference>
<evidence type="ECO:0000256" key="8">
    <source>
        <dbReference type="ARBA" id="ARBA00022729"/>
    </source>
</evidence>
<evidence type="ECO:0000256" key="18">
    <source>
        <dbReference type="SAM" id="Phobius"/>
    </source>
</evidence>
<evidence type="ECO:0000256" key="1">
    <source>
        <dbReference type="ARBA" id="ARBA00004479"/>
    </source>
</evidence>
<dbReference type="InterPro" id="IPR008271">
    <property type="entry name" value="Ser/Thr_kinase_AS"/>
</dbReference>
<dbReference type="InterPro" id="IPR013210">
    <property type="entry name" value="LRR_N_plant-typ"/>
</dbReference>
<dbReference type="Gene3D" id="3.80.10.10">
    <property type="entry name" value="Ribonuclease Inhibitor"/>
    <property type="match status" value="2"/>
</dbReference>
<dbReference type="PROSITE" id="PS00107">
    <property type="entry name" value="PROTEIN_KINASE_ATP"/>
    <property type="match status" value="1"/>
</dbReference>
<dbReference type="FunFam" id="3.80.10.10:FF:000129">
    <property type="entry name" value="Leucine-rich repeat receptor-like kinase"/>
    <property type="match status" value="1"/>
</dbReference>
<dbReference type="SUPFAM" id="SSF52058">
    <property type="entry name" value="L domain-like"/>
    <property type="match status" value="1"/>
</dbReference>
<comment type="similarity">
    <text evidence="2">Belongs to the protein kinase superfamily. Ser/Thr protein kinase family.</text>
</comment>
<feature type="binding site" evidence="17">
    <location>
        <position position="653"/>
    </location>
    <ligand>
        <name>ATP</name>
        <dbReference type="ChEBI" id="CHEBI:30616"/>
    </ligand>
</feature>
<dbReference type="FunFam" id="3.30.200.20:FF:000328">
    <property type="entry name" value="Leucine-rich repeat protein kinase family protein"/>
    <property type="match status" value="1"/>
</dbReference>
<evidence type="ECO:0000256" key="5">
    <source>
        <dbReference type="ARBA" id="ARBA00022614"/>
    </source>
</evidence>
<dbReference type="GO" id="GO:0016020">
    <property type="term" value="C:membrane"/>
    <property type="evidence" value="ECO:0007669"/>
    <property type="project" value="UniProtKB-SubCell"/>
</dbReference>
<dbReference type="CDD" id="cd14066">
    <property type="entry name" value="STKc_IRAK"/>
    <property type="match status" value="1"/>
</dbReference>
<dbReference type="PANTHER" id="PTHR45974">
    <property type="entry name" value="RECEPTOR-LIKE PROTEIN 55"/>
    <property type="match status" value="1"/>
</dbReference>
<evidence type="ECO:0000256" key="2">
    <source>
        <dbReference type="ARBA" id="ARBA00008684"/>
    </source>
</evidence>
<keyword evidence="15" id="KW-0675">Receptor</keyword>
<accession>A0AAE1VQ86</accession>
<dbReference type="EC" id="2.7.11.1" evidence="3"/>
<evidence type="ECO:0000259" key="20">
    <source>
        <dbReference type="PROSITE" id="PS50011"/>
    </source>
</evidence>
<evidence type="ECO:0000256" key="19">
    <source>
        <dbReference type="SAM" id="SignalP"/>
    </source>
</evidence>
<keyword evidence="22" id="KW-1185">Reference proteome</keyword>
<organism evidence="21 22">
    <name type="scientific">Anisodus tanguticus</name>
    <dbReference type="NCBI Taxonomy" id="243964"/>
    <lineage>
        <taxon>Eukaryota</taxon>
        <taxon>Viridiplantae</taxon>
        <taxon>Streptophyta</taxon>
        <taxon>Embryophyta</taxon>
        <taxon>Tracheophyta</taxon>
        <taxon>Spermatophyta</taxon>
        <taxon>Magnoliopsida</taxon>
        <taxon>eudicotyledons</taxon>
        <taxon>Gunneridae</taxon>
        <taxon>Pentapetalae</taxon>
        <taxon>asterids</taxon>
        <taxon>lamiids</taxon>
        <taxon>Solanales</taxon>
        <taxon>Solanaceae</taxon>
        <taxon>Solanoideae</taxon>
        <taxon>Hyoscyameae</taxon>
        <taxon>Anisodus</taxon>
    </lineage>
</organism>
<dbReference type="SMART" id="SM00220">
    <property type="entry name" value="S_TKc"/>
    <property type="match status" value="1"/>
</dbReference>
<keyword evidence="13 18" id="KW-1133">Transmembrane helix</keyword>
<dbReference type="Pfam" id="PF08263">
    <property type="entry name" value="LRRNT_2"/>
    <property type="match status" value="1"/>
</dbReference>
<evidence type="ECO:0000256" key="10">
    <source>
        <dbReference type="ARBA" id="ARBA00022741"/>
    </source>
</evidence>
<evidence type="ECO:0000256" key="17">
    <source>
        <dbReference type="PROSITE-ProRule" id="PRU10141"/>
    </source>
</evidence>
<dbReference type="Proteomes" id="UP001291623">
    <property type="component" value="Unassembled WGS sequence"/>
</dbReference>
<protein>
    <recommendedName>
        <fullName evidence="3">non-specific serine/threonine protein kinase</fullName>
        <ecNumber evidence="3">2.7.11.1</ecNumber>
    </recommendedName>
</protein>
<evidence type="ECO:0000313" key="22">
    <source>
        <dbReference type="Proteomes" id="UP001291623"/>
    </source>
</evidence>
<keyword evidence="16" id="KW-0325">Glycoprotein</keyword>
<evidence type="ECO:0000256" key="14">
    <source>
        <dbReference type="ARBA" id="ARBA00023136"/>
    </source>
</evidence>
<gene>
    <name evidence="21" type="ORF">RND71_003718</name>
</gene>
<dbReference type="GO" id="GO:0005524">
    <property type="term" value="F:ATP binding"/>
    <property type="evidence" value="ECO:0007669"/>
    <property type="project" value="UniProtKB-UniRule"/>
</dbReference>
<dbReference type="GO" id="GO:0050832">
    <property type="term" value="P:defense response to fungus"/>
    <property type="evidence" value="ECO:0007669"/>
    <property type="project" value="UniProtKB-ARBA"/>
</dbReference>
<feature type="signal peptide" evidence="19">
    <location>
        <begin position="1"/>
        <end position="25"/>
    </location>
</feature>
<dbReference type="PRINTS" id="PR00019">
    <property type="entry name" value="LEURICHRPT"/>
</dbReference>
<evidence type="ECO:0000256" key="6">
    <source>
        <dbReference type="ARBA" id="ARBA00022679"/>
    </source>
</evidence>
<dbReference type="InterPro" id="IPR000719">
    <property type="entry name" value="Prot_kinase_dom"/>
</dbReference>
<keyword evidence="5" id="KW-0433">Leucine-rich repeat</keyword>
<dbReference type="Gene3D" id="1.10.510.10">
    <property type="entry name" value="Transferase(Phosphotransferase) domain 1"/>
    <property type="match status" value="1"/>
</dbReference>
<keyword evidence="9" id="KW-0677">Repeat</keyword>
<dbReference type="SUPFAM" id="SSF56112">
    <property type="entry name" value="Protein kinase-like (PK-like)"/>
    <property type="match status" value="1"/>
</dbReference>
<keyword evidence="14 18" id="KW-0472">Membrane</keyword>
<dbReference type="Pfam" id="PF13855">
    <property type="entry name" value="LRR_8"/>
    <property type="match status" value="1"/>
</dbReference>
<dbReference type="EMBL" id="JAVYJV010000002">
    <property type="protein sequence ID" value="KAK4377422.1"/>
    <property type="molecule type" value="Genomic_DNA"/>
</dbReference>
<feature type="domain" description="Protein kinase" evidence="20">
    <location>
        <begin position="625"/>
        <end position="898"/>
    </location>
</feature>
<name>A0AAE1VQ86_9SOLA</name>
<comment type="caution">
    <text evidence="21">The sequence shown here is derived from an EMBL/GenBank/DDBJ whole genome shotgun (WGS) entry which is preliminary data.</text>
</comment>
<comment type="subcellular location">
    <subcellularLocation>
        <location evidence="1">Membrane</location>
        <topology evidence="1">Single-pass type I membrane protein</topology>
    </subcellularLocation>
</comment>
<evidence type="ECO:0000313" key="21">
    <source>
        <dbReference type="EMBL" id="KAK4377422.1"/>
    </source>
</evidence>
<dbReference type="PROSITE" id="PS50011">
    <property type="entry name" value="PROTEIN_KINASE_DOM"/>
    <property type="match status" value="1"/>
</dbReference>
<keyword evidence="4" id="KW-0723">Serine/threonine-protein kinase</keyword>
<dbReference type="FunFam" id="1.10.510.10:FF:000453">
    <property type="entry name" value="LRR receptor-like serine/threonine-protein kinase HSL2"/>
    <property type="match status" value="1"/>
</dbReference>
<dbReference type="GO" id="GO:0004674">
    <property type="term" value="F:protein serine/threonine kinase activity"/>
    <property type="evidence" value="ECO:0007669"/>
    <property type="project" value="UniProtKB-KW"/>
</dbReference>
<dbReference type="FunFam" id="3.80.10.10:FF:000041">
    <property type="entry name" value="LRR receptor-like serine/threonine-protein kinase ERECTA"/>
    <property type="match status" value="1"/>
</dbReference>
<dbReference type="InterPro" id="IPR032675">
    <property type="entry name" value="LRR_dom_sf"/>
</dbReference>
<evidence type="ECO:0000256" key="4">
    <source>
        <dbReference type="ARBA" id="ARBA00022527"/>
    </source>
</evidence>
<keyword evidence="7 18" id="KW-0812">Transmembrane</keyword>
<dbReference type="Pfam" id="PF00069">
    <property type="entry name" value="Pkinase"/>
    <property type="match status" value="1"/>
</dbReference>
<evidence type="ECO:0000256" key="3">
    <source>
        <dbReference type="ARBA" id="ARBA00012513"/>
    </source>
</evidence>
<dbReference type="PROSITE" id="PS00108">
    <property type="entry name" value="PROTEIN_KINASE_ST"/>
    <property type="match status" value="1"/>
</dbReference>
<evidence type="ECO:0000256" key="15">
    <source>
        <dbReference type="ARBA" id="ARBA00023170"/>
    </source>
</evidence>
<reference evidence="21" key="1">
    <citation type="submission" date="2023-12" db="EMBL/GenBank/DDBJ databases">
        <title>Genome assembly of Anisodus tanguticus.</title>
        <authorList>
            <person name="Wang Y.-J."/>
        </authorList>
    </citation>
    <scope>NUCLEOTIDE SEQUENCE</scope>
    <source>
        <strain evidence="21">KB-2021</strain>
        <tissue evidence="21">Leaf</tissue>
    </source>
</reference>